<dbReference type="InterPro" id="IPR022703">
    <property type="entry name" value="DUF3533"/>
</dbReference>
<accession>A0A0D1XWC5</accession>
<dbReference type="FunCoup" id="A0A0D1XWC5">
    <property type="interactions" value="24"/>
</dbReference>
<dbReference type="InParanoid" id="A0A0D1XWC5"/>
<dbReference type="GeneID" id="27309893"/>
<dbReference type="OrthoDB" id="2140105at2759"/>
<feature type="transmembrane region" description="Helical" evidence="1">
    <location>
        <begin position="411"/>
        <end position="431"/>
    </location>
</feature>
<dbReference type="GO" id="GO:0016020">
    <property type="term" value="C:membrane"/>
    <property type="evidence" value="ECO:0007669"/>
    <property type="project" value="TreeGrafter"/>
</dbReference>
<sequence>MAPVNKETDLKKGEDGTDVNKKAPLIKRIRDYKLYPRAHEANISVRDPSIRTSRVALLRAAAKNFVILQTLFFALFCYIFGGLYRQNSLTKNLNVVFVDYDGGVIGEAVRSAYGQLQGGSFPTLQEKLPAEYPDPSALREEVCRIRSWGALYIRPGSSDAVQKALAGGPEYDHEDIMAYVWNEARYSAIADSGVSANMQLLSNTARSAFAAQTNWTSIIRSPSENTYATFASPWTLVSDNIQPTTQGTRLVYNTLVVILLMIQEFFYLGTLNQLYDIFKIYRSLNPHRIIVFRNLISLSYCFIGSLSVTGAIWIFKTGWHVNGNQFVLTWMVLWLFAHLNFLTLDVFTVWLPPPFVPMALITWLMFNVTSILVPFELMSDFYLWSYVMPAHEVYNTLVDIWSSGCNPVLRYSLPILFAIEISSFILSALGIHRRCHYAIVAAEAEQRAANDRLEAALAFDRKKRREEKEKLVHAATTLTSGQRGVNGDIVEDIGRTSGEIKAAAAEDAEDREELSSLFSDDRKRLAAIPNYGFGPSFGFGLTSGNIGKEEDGGELQRRRTFAGLGSRRRASIV</sequence>
<organism evidence="3 4">
    <name type="scientific">Verruconis gallopava</name>
    <dbReference type="NCBI Taxonomy" id="253628"/>
    <lineage>
        <taxon>Eukaryota</taxon>
        <taxon>Fungi</taxon>
        <taxon>Dikarya</taxon>
        <taxon>Ascomycota</taxon>
        <taxon>Pezizomycotina</taxon>
        <taxon>Dothideomycetes</taxon>
        <taxon>Pleosporomycetidae</taxon>
        <taxon>Venturiales</taxon>
        <taxon>Sympoventuriaceae</taxon>
        <taxon>Verruconis</taxon>
    </lineage>
</organism>
<dbReference type="EMBL" id="KN847533">
    <property type="protein sequence ID" value="KIW07026.1"/>
    <property type="molecule type" value="Genomic_DNA"/>
</dbReference>
<feature type="transmembrane region" description="Helical" evidence="1">
    <location>
        <begin position="250"/>
        <end position="269"/>
    </location>
</feature>
<feature type="transmembrane region" description="Helical" evidence="1">
    <location>
        <begin position="64"/>
        <end position="84"/>
    </location>
</feature>
<dbReference type="PANTHER" id="PTHR34814">
    <property type="entry name" value="NITROSOGUANIDINE RESISTANCE PROTEIN SNG1"/>
    <property type="match status" value="1"/>
</dbReference>
<keyword evidence="1" id="KW-1133">Transmembrane helix</keyword>
<feature type="transmembrane region" description="Helical" evidence="1">
    <location>
        <begin position="290"/>
        <end position="315"/>
    </location>
</feature>
<dbReference type="HOGENOM" id="CLU_035734_0_0_1"/>
<feature type="transmembrane region" description="Helical" evidence="1">
    <location>
        <begin position="355"/>
        <end position="375"/>
    </location>
</feature>
<name>A0A0D1XWC5_9PEZI</name>
<dbReference type="RefSeq" id="XP_016216895.1">
    <property type="nucleotide sequence ID" value="XM_016354879.1"/>
</dbReference>
<keyword evidence="1" id="KW-0472">Membrane</keyword>
<protein>
    <recommendedName>
        <fullName evidence="2">DUF3533 domain-containing protein</fullName>
    </recommendedName>
</protein>
<dbReference type="STRING" id="253628.A0A0D1XWC5"/>
<evidence type="ECO:0000259" key="2">
    <source>
        <dbReference type="Pfam" id="PF12051"/>
    </source>
</evidence>
<reference evidence="3 4" key="1">
    <citation type="submission" date="2015-01" db="EMBL/GenBank/DDBJ databases">
        <title>The Genome Sequence of Ochroconis gallopava CBS43764.</title>
        <authorList>
            <consortium name="The Broad Institute Genomics Platform"/>
            <person name="Cuomo C."/>
            <person name="de Hoog S."/>
            <person name="Gorbushina A."/>
            <person name="Stielow B."/>
            <person name="Teixiera M."/>
            <person name="Abouelleil A."/>
            <person name="Chapman S.B."/>
            <person name="Priest M."/>
            <person name="Young S.K."/>
            <person name="Wortman J."/>
            <person name="Nusbaum C."/>
            <person name="Birren B."/>
        </authorList>
    </citation>
    <scope>NUCLEOTIDE SEQUENCE [LARGE SCALE GENOMIC DNA]</scope>
    <source>
        <strain evidence="3 4">CBS 43764</strain>
    </source>
</reference>
<evidence type="ECO:0000313" key="4">
    <source>
        <dbReference type="Proteomes" id="UP000053259"/>
    </source>
</evidence>
<dbReference type="VEuPathDB" id="FungiDB:PV09_01920"/>
<dbReference type="AlphaFoldDB" id="A0A0D1XWC5"/>
<evidence type="ECO:0000256" key="1">
    <source>
        <dbReference type="SAM" id="Phobius"/>
    </source>
</evidence>
<dbReference type="InterPro" id="IPR053001">
    <property type="entry name" value="MNNG_permease-like"/>
</dbReference>
<evidence type="ECO:0000313" key="3">
    <source>
        <dbReference type="EMBL" id="KIW07026.1"/>
    </source>
</evidence>
<dbReference type="PANTHER" id="PTHR34814:SF2">
    <property type="entry name" value="DUF3533 DOMAIN-CONTAINING PROTEIN"/>
    <property type="match status" value="1"/>
</dbReference>
<proteinExistence type="predicted"/>
<feature type="transmembrane region" description="Helical" evidence="1">
    <location>
        <begin position="327"/>
        <end position="348"/>
    </location>
</feature>
<feature type="domain" description="DUF3533" evidence="2">
    <location>
        <begin position="64"/>
        <end position="422"/>
    </location>
</feature>
<gene>
    <name evidence="3" type="ORF">PV09_01920</name>
</gene>
<keyword evidence="4" id="KW-1185">Reference proteome</keyword>
<dbReference type="Pfam" id="PF12051">
    <property type="entry name" value="DUF3533"/>
    <property type="match status" value="1"/>
</dbReference>
<dbReference type="Proteomes" id="UP000053259">
    <property type="component" value="Unassembled WGS sequence"/>
</dbReference>
<keyword evidence="1" id="KW-0812">Transmembrane</keyword>